<evidence type="ECO:0000259" key="1">
    <source>
        <dbReference type="Pfam" id="PF01883"/>
    </source>
</evidence>
<dbReference type="EMBL" id="JOTN01000001">
    <property type="protein sequence ID" value="KEK21221.1"/>
    <property type="molecule type" value="Genomic_DNA"/>
</dbReference>
<gene>
    <name evidence="2" type="ORF">BAMA_00160</name>
</gene>
<dbReference type="GO" id="GO:0008168">
    <property type="term" value="F:methyltransferase activity"/>
    <property type="evidence" value="ECO:0007669"/>
    <property type="project" value="UniProtKB-KW"/>
</dbReference>
<dbReference type="InterPro" id="IPR002744">
    <property type="entry name" value="MIP18-like"/>
</dbReference>
<dbReference type="PANTHER" id="PTHR42831">
    <property type="entry name" value="FE-S PROTEIN MATURATION AUXILIARY FACTOR YITW"/>
    <property type="match status" value="1"/>
</dbReference>
<keyword evidence="2" id="KW-0808">Transferase</keyword>
<dbReference type="PANTHER" id="PTHR42831:SF1">
    <property type="entry name" value="FE-S PROTEIN MATURATION AUXILIARY FACTOR YITW"/>
    <property type="match status" value="1"/>
</dbReference>
<dbReference type="Gene3D" id="3.30.300.130">
    <property type="entry name" value="Fe-S cluster assembly (FSCA)"/>
    <property type="match status" value="1"/>
</dbReference>
<accession>A0A073K3P9</accession>
<dbReference type="STRING" id="574376.BAMA_00160"/>
<comment type="caution">
    <text evidence="2">The sequence shown here is derived from an EMBL/GenBank/DDBJ whole genome shotgun (WGS) entry which is preliminary data.</text>
</comment>
<dbReference type="eggNOG" id="COG2151">
    <property type="taxonomic scope" value="Bacteria"/>
</dbReference>
<protein>
    <submittedName>
        <fullName evidence="2">DNA methyltransferase</fullName>
    </submittedName>
</protein>
<dbReference type="RefSeq" id="WP_034634851.1">
    <property type="nucleotide sequence ID" value="NZ_CBCSJC010000002.1"/>
</dbReference>
<proteinExistence type="predicted"/>
<dbReference type="OrthoDB" id="9805360at2"/>
<evidence type="ECO:0000313" key="3">
    <source>
        <dbReference type="Proteomes" id="UP000027822"/>
    </source>
</evidence>
<dbReference type="InterPro" id="IPR052339">
    <property type="entry name" value="Fe-S_Maturation_MIP18"/>
</dbReference>
<dbReference type="InterPro" id="IPR034904">
    <property type="entry name" value="FSCA_dom_sf"/>
</dbReference>
<dbReference type="SUPFAM" id="SSF117916">
    <property type="entry name" value="Fe-S cluster assembly (FSCA) domain-like"/>
    <property type="match status" value="1"/>
</dbReference>
<evidence type="ECO:0000313" key="2">
    <source>
        <dbReference type="EMBL" id="KEK21221.1"/>
    </source>
</evidence>
<reference evidence="2 3" key="1">
    <citation type="submission" date="2014-06" db="EMBL/GenBank/DDBJ databases">
        <title>Draft genome sequence of Bacillus manliponensis JCM 15802 (MCCC 1A00708).</title>
        <authorList>
            <person name="Lai Q."/>
            <person name="Liu Y."/>
            <person name="Shao Z."/>
        </authorList>
    </citation>
    <scope>NUCLEOTIDE SEQUENCE [LARGE SCALE GENOMIC DNA]</scope>
    <source>
        <strain evidence="2 3">JCM 15802</strain>
    </source>
</reference>
<dbReference type="Proteomes" id="UP000027822">
    <property type="component" value="Unassembled WGS sequence"/>
</dbReference>
<feature type="domain" description="MIP18 family-like" evidence="1">
    <location>
        <begin position="6"/>
        <end position="81"/>
    </location>
</feature>
<organism evidence="2 3">
    <name type="scientific">Bacillus manliponensis</name>
    <dbReference type="NCBI Taxonomy" id="574376"/>
    <lineage>
        <taxon>Bacteria</taxon>
        <taxon>Bacillati</taxon>
        <taxon>Bacillota</taxon>
        <taxon>Bacilli</taxon>
        <taxon>Bacillales</taxon>
        <taxon>Bacillaceae</taxon>
        <taxon>Bacillus</taxon>
        <taxon>Bacillus cereus group</taxon>
    </lineage>
</organism>
<dbReference type="GO" id="GO:0032259">
    <property type="term" value="P:methylation"/>
    <property type="evidence" value="ECO:0007669"/>
    <property type="project" value="UniProtKB-KW"/>
</dbReference>
<dbReference type="AlphaFoldDB" id="A0A073K3P9"/>
<keyword evidence="2" id="KW-0489">Methyltransferase</keyword>
<dbReference type="Pfam" id="PF01883">
    <property type="entry name" value="FeS_assembly_P"/>
    <property type="match status" value="1"/>
</dbReference>
<name>A0A073K3P9_9BACI</name>
<sequence length="104" mass="11551">MSKEFEDKIYANLEAVIDPELGVDIINLGLVYDVTADENYNAIITMTMTSIGCPMAGQIVADVKKVLATNIPEINEIEVNVVWNPPWTKERMSRIAKIALGVRD</sequence>
<keyword evidence="3" id="KW-1185">Reference proteome</keyword>